<feature type="region of interest" description="Disordered" evidence="1">
    <location>
        <begin position="117"/>
        <end position="141"/>
    </location>
</feature>
<dbReference type="STRING" id="395493.BegalDRAFT_0350"/>
<dbReference type="EMBL" id="JH600070">
    <property type="protein sequence ID" value="EIJ41270.1"/>
    <property type="molecule type" value="Genomic_DNA"/>
</dbReference>
<dbReference type="eggNOG" id="ENOG5032TJB">
    <property type="taxonomic scope" value="Bacteria"/>
</dbReference>
<protein>
    <recommendedName>
        <fullName evidence="5">Sporulation related protein</fullName>
    </recommendedName>
</protein>
<reference evidence="3 4" key="1">
    <citation type="submission" date="2011-11" db="EMBL/GenBank/DDBJ databases">
        <title>Improved High-Quality Draft sequence of Beggiatoa alba B18lD.</title>
        <authorList>
            <consortium name="US DOE Joint Genome Institute"/>
            <person name="Lucas S."/>
            <person name="Han J."/>
            <person name="Lapidus A."/>
            <person name="Cheng J.-F."/>
            <person name="Goodwin L."/>
            <person name="Pitluck S."/>
            <person name="Peters L."/>
            <person name="Mikhailova N."/>
            <person name="Held B."/>
            <person name="Detter J.C."/>
            <person name="Han C."/>
            <person name="Tapia R."/>
            <person name="Land M."/>
            <person name="Hauser L."/>
            <person name="Kyrpides N."/>
            <person name="Ivanova N."/>
            <person name="Pagani I."/>
            <person name="Samuel K."/>
            <person name="Teske A."/>
            <person name="Mueller J."/>
            <person name="Woyke T."/>
        </authorList>
    </citation>
    <scope>NUCLEOTIDE SEQUENCE [LARGE SCALE GENOMIC DNA]</scope>
    <source>
        <strain evidence="3 4">B18LD</strain>
    </source>
</reference>
<keyword evidence="2" id="KW-0732">Signal</keyword>
<proteinExistence type="predicted"/>
<accession>I3CCC7</accession>
<dbReference type="RefSeq" id="WP_002683061.1">
    <property type="nucleotide sequence ID" value="NZ_JH600070.1"/>
</dbReference>
<keyword evidence="4" id="KW-1185">Reference proteome</keyword>
<dbReference type="AlphaFoldDB" id="I3CCC7"/>
<feature type="chain" id="PRO_5003669089" description="Sporulation related protein" evidence="2">
    <location>
        <begin position="21"/>
        <end position="481"/>
    </location>
</feature>
<evidence type="ECO:0000256" key="2">
    <source>
        <dbReference type="SAM" id="SignalP"/>
    </source>
</evidence>
<feature type="signal peptide" evidence="2">
    <location>
        <begin position="1"/>
        <end position="20"/>
    </location>
</feature>
<dbReference type="OrthoDB" id="2661942at2"/>
<feature type="compositionally biased region" description="Polar residues" evidence="1">
    <location>
        <begin position="117"/>
        <end position="132"/>
    </location>
</feature>
<evidence type="ECO:0000313" key="4">
    <source>
        <dbReference type="Proteomes" id="UP000005744"/>
    </source>
</evidence>
<evidence type="ECO:0008006" key="5">
    <source>
        <dbReference type="Google" id="ProtNLM"/>
    </source>
</evidence>
<evidence type="ECO:0000313" key="3">
    <source>
        <dbReference type="EMBL" id="EIJ41270.1"/>
    </source>
</evidence>
<organism evidence="3 4">
    <name type="scientific">Beggiatoa alba B18LD</name>
    <dbReference type="NCBI Taxonomy" id="395493"/>
    <lineage>
        <taxon>Bacteria</taxon>
        <taxon>Pseudomonadati</taxon>
        <taxon>Pseudomonadota</taxon>
        <taxon>Gammaproteobacteria</taxon>
        <taxon>Thiotrichales</taxon>
        <taxon>Thiotrichaceae</taxon>
        <taxon>Beggiatoa</taxon>
    </lineage>
</organism>
<dbReference type="HOGENOM" id="CLU_567031_0_0_6"/>
<evidence type="ECO:0000256" key="1">
    <source>
        <dbReference type="SAM" id="MobiDB-lite"/>
    </source>
</evidence>
<gene>
    <name evidence="3" type="ORF">BegalDRAFT_0350</name>
</gene>
<sequence length="481" mass="52664">MKLIACLTTAILLISLSSHAASPYMSISVAEDLQFTDENCLNTSETVLTQNGFTQINRATGSPTLFASVSDSKNYGFKALVRCFSKAGIINVVVVSEDRSKILSKADTLRQQIQTQLTGNPQTAVEPANTSPVAPATVKSPTTSALPTTVVILYSMQSQPNAIDNAQRLIAKGFDASVYWGTNNLNIVAVTASNKSQANALRTQLINQGLAQSDAFVADNSRLQYRIFPTGKTSPTTLISNFDNSGFAFADTTGSRLLALGELNAPDKITTALCEGNRLLPVSYVQLQSGNNNRNSLRDIAQNFNNQRGELFLIAEGNTRPDSTCLLLNDNDKLALGTQQPIMMGVYADCERAIIQRLTQQRQRAINQCWHLANVGKNGQIVVAEFQRQNNEMLASIIYVSPTNLIFQDYLANYNQSSCWRIDDSCKFDPGGFHIYSVFQSAQALYLILTWDGAEGQNAMLLKASNALFEAVKQGYRYWAQ</sequence>
<name>I3CCC7_9GAMM</name>
<dbReference type="Proteomes" id="UP000005744">
    <property type="component" value="Unassembled WGS sequence"/>
</dbReference>